<reference evidence="2" key="1">
    <citation type="journal article" date="2022" name="Mol. Ecol. Resour.">
        <title>The genomes of chicory, endive, great burdock and yacon provide insights into Asteraceae palaeo-polyploidization history and plant inulin production.</title>
        <authorList>
            <person name="Fan W."/>
            <person name="Wang S."/>
            <person name="Wang H."/>
            <person name="Wang A."/>
            <person name="Jiang F."/>
            <person name="Liu H."/>
            <person name="Zhao H."/>
            <person name="Xu D."/>
            <person name="Zhang Y."/>
        </authorList>
    </citation>
    <scope>NUCLEOTIDE SEQUENCE [LARGE SCALE GENOMIC DNA]</scope>
    <source>
        <strain evidence="2">cv. Punajuju</strain>
    </source>
</reference>
<evidence type="ECO:0000313" key="2">
    <source>
        <dbReference type="Proteomes" id="UP001055811"/>
    </source>
</evidence>
<protein>
    <submittedName>
        <fullName evidence="1">Uncharacterized protein</fullName>
    </submittedName>
</protein>
<comment type="caution">
    <text evidence="1">The sequence shown here is derived from an EMBL/GenBank/DDBJ whole genome shotgun (WGS) entry which is preliminary data.</text>
</comment>
<accession>A0ACB9H0S5</accession>
<keyword evidence="2" id="KW-1185">Reference proteome</keyword>
<evidence type="ECO:0000313" key="1">
    <source>
        <dbReference type="EMBL" id="KAI3789344.1"/>
    </source>
</evidence>
<gene>
    <name evidence="1" type="ORF">L2E82_02137</name>
</gene>
<reference evidence="1 2" key="2">
    <citation type="journal article" date="2022" name="Mol. Ecol. Resour.">
        <title>The genomes of chicory, endive, great burdock and yacon provide insights into Asteraceae paleo-polyploidization history and plant inulin production.</title>
        <authorList>
            <person name="Fan W."/>
            <person name="Wang S."/>
            <person name="Wang H."/>
            <person name="Wang A."/>
            <person name="Jiang F."/>
            <person name="Liu H."/>
            <person name="Zhao H."/>
            <person name="Xu D."/>
            <person name="Zhang Y."/>
        </authorList>
    </citation>
    <scope>NUCLEOTIDE SEQUENCE [LARGE SCALE GENOMIC DNA]</scope>
    <source>
        <strain evidence="2">cv. Punajuju</strain>
        <tissue evidence="1">Leaves</tissue>
    </source>
</reference>
<name>A0ACB9H0S5_CICIN</name>
<proteinExistence type="predicted"/>
<sequence>MSTFISKGTKLKTKNGIKFLNSYSVTRASIQLCIYFAWLGLRSEAGVLSFLPLSATLSTYSVVKCRNLSSTNHPSPYMDVQLITPSPAIDFSYDSTSTSPYATAPSSPQSTIPFTWEEKPGIRKQNNEDNCEEDVENDSDFAFGHLERHSISAADELFDGGKIKPLKPPPRLHFSNDSPRSPKSPKSPKLRFKEALSPRSKKKDFDPFSEALKQTSSEQTQHDANPPQRGREQRTNAARRKAARSLSPFRVSDLLNNQKNSTGQSSATASTWYNKWNLKNLLLFRSASEGSVTTRKDPLKKYTMLKKGDRDVKTTFSFRSTDSGGSMKVSADEINFTANTAPADELSRKTTLPYKSGLLGCLRFHQNAGSVHEIARGIDSVMKR</sequence>
<dbReference type="Proteomes" id="UP001055811">
    <property type="component" value="Linkage Group LG01"/>
</dbReference>
<organism evidence="1 2">
    <name type="scientific">Cichorium intybus</name>
    <name type="common">Chicory</name>
    <dbReference type="NCBI Taxonomy" id="13427"/>
    <lineage>
        <taxon>Eukaryota</taxon>
        <taxon>Viridiplantae</taxon>
        <taxon>Streptophyta</taxon>
        <taxon>Embryophyta</taxon>
        <taxon>Tracheophyta</taxon>
        <taxon>Spermatophyta</taxon>
        <taxon>Magnoliopsida</taxon>
        <taxon>eudicotyledons</taxon>
        <taxon>Gunneridae</taxon>
        <taxon>Pentapetalae</taxon>
        <taxon>asterids</taxon>
        <taxon>campanulids</taxon>
        <taxon>Asterales</taxon>
        <taxon>Asteraceae</taxon>
        <taxon>Cichorioideae</taxon>
        <taxon>Cichorieae</taxon>
        <taxon>Cichoriinae</taxon>
        <taxon>Cichorium</taxon>
    </lineage>
</organism>
<dbReference type="EMBL" id="CM042009">
    <property type="protein sequence ID" value="KAI3789344.1"/>
    <property type="molecule type" value="Genomic_DNA"/>
</dbReference>